<evidence type="ECO:0000313" key="1">
    <source>
        <dbReference type="EMBL" id="MBB4077122.1"/>
    </source>
</evidence>
<gene>
    <name evidence="1" type="ORF">GGR08_001439</name>
</gene>
<comment type="caution">
    <text evidence="1">The sequence shown here is derived from an EMBL/GenBank/DDBJ whole genome shotgun (WGS) entry which is preliminary data.</text>
</comment>
<reference evidence="1 2" key="1">
    <citation type="submission" date="2020-08" db="EMBL/GenBank/DDBJ databases">
        <title>Genomic Encyclopedia of Type Strains, Phase IV (KMG-IV): sequencing the most valuable type-strain genomes for metagenomic binning, comparative biology and taxonomic classification.</title>
        <authorList>
            <person name="Goeker M."/>
        </authorList>
    </citation>
    <scope>NUCLEOTIDE SEQUENCE [LARGE SCALE GENOMIC DNA]</scope>
    <source>
        <strain evidence="1 2">DSM 100694</strain>
    </source>
</reference>
<dbReference type="AlphaFoldDB" id="A0A840E046"/>
<dbReference type="Proteomes" id="UP000585970">
    <property type="component" value="Unassembled WGS sequence"/>
</dbReference>
<dbReference type="RefSeq" id="WP_183194601.1">
    <property type="nucleotide sequence ID" value="NZ_JACIFE010000022.1"/>
</dbReference>
<keyword evidence="2" id="KW-1185">Reference proteome</keyword>
<name>A0A840E046_9HYPH</name>
<accession>A0A840E046</accession>
<sequence length="113" mass="13278">MLYEKNPLSFEKTEEIRKLFKPFLQISSLKIFHKTLYSGTFEYPRVIFGLSFRSVKVFWDGVENRDYHTLCQLPMLRQLLAFKTVPKSHFSSCLIQFYPHASAVYGVQASDFV</sequence>
<protein>
    <submittedName>
        <fullName evidence="1">Uncharacterized protein</fullName>
    </submittedName>
</protein>
<dbReference type="EMBL" id="JACIFE010000022">
    <property type="protein sequence ID" value="MBB4077122.1"/>
    <property type="molecule type" value="Genomic_DNA"/>
</dbReference>
<organism evidence="1 2">
    <name type="scientific">Bartonella fuyuanensis</name>
    <dbReference type="NCBI Taxonomy" id="1460968"/>
    <lineage>
        <taxon>Bacteria</taxon>
        <taxon>Pseudomonadati</taxon>
        <taxon>Pseudomonadota</taxon>
        <taxon>Alphaproteobacteria</taxon>
        <taxon>Hyphomicrobiales</taxon>
        <taxon>Bartonellaceae</taxon>
        <taxon>Bartonella</taxon>
    </lineage>
</organism>
<proteinExistence type="predicted"/>
<evidence type="ECO:0000313" key="2">
    <source>
        <dbReference type="Proteomes" id="UP000585970"/>
    </source>
</evidence>